<keyword evidence="3" id="KW-1185">Reference proteome</keyword>
<protein>
    <submittedName>
        <fullName evidence="2">Uncharacterized protein</fullName>
    </submittedName>
</protein>
<dbReference type="OrthoDB" id="10364813at2759"/>
<evidence type="ECO:0000256" key="1">
    <source>
        <dbReference type="SAM" id="Phobius"/>
    </source>
</evidence>
<sequence>MPSFLSTAYRTVVFTIERNRKKILFYVVQFLRLVLFGSLLAADPPADEALDILAFFVFSCSMPFAWVAKMTQFNWGMMLNVTIARYNAGQEGRREGWGQARLGEGICPALSVFDATFFACILCHRTVPPSVSGIFGPLIIMIHKTAGRHTWQVVMAQRWSALFCAGLDIDYYIKLASLAGWTYIQQVRFLARAMFDVYLFYPTSNGNCTTSSPAIEEVYRVHYSSTIHEASDQSSAFLVHFSPS</sequence>
<accession>A0A9P7K000</accession>
<comment type="caution">
    <text evidence="2">The sequence shown here is derived from an EMBL/GenBank/DDBJ whole genome shotgun (WGS) entry which is preliminary data.</text>
</comment>
<feature type="transmembrane region" description="Helical" evidence="1">
    <location>
        <begin position="48"/>
        <end position="68"/>
    </location>
</feature>
<evidence type="ECO:0000313" key="2">
    <source>
        <dbReference type="EMBL" id="KAG2118897.1"/>
    </source>
</evidence>
<dbReference type="AlphaFoldDB" id="A0A9P7K000"/>
<feature type="transmembrane region" description="Helical" evidence="1">
    <location>
        <begin position="23"/>
        <end position="42"/>
    </location>
</feature>
<keyword evidence="1" id="KW-0472">Membrane</keyword>
<dbReference type="GeneID" id="64702631"/>
<organism evidence="2 3">
    <name type="scientific">Suillus discolor</name>
    <dbReference type="NCBI Taxonomy" id="1912936"/>
    <lineage>
        <taxon>Eukaryota</taxon>
        <taxon>Fungi</taxon>
        <taxon>Dikarya</taxon>
        <taxon>Basidiomycota</taxon>
        <taxon>Agaricomycotina</taxon>
        <taxon>Agaricomycetes</taxon>
        <taxon>Agaricomycetidae</taxon>
        <taxon>Boletales</taxon>
        <taxon>Suillineae</taxon>
        <taxon>Suillaceae</taxon>
        <taxon>Suillus</taxon>
    </lineage>
</organism>
<dbReference type="EMBL" id="JABBWM010000003">
    <property type="protein sequence ID" value="KAG2118897.1"/>
    <property type="molecule type" value="Genomic_DNA"/>
</dbReference>
<proteinExistence type="predicted"/>
<evidence type="ECO:0000313" key="3">
    <source>
        <dbReference type="Proteomes" id="UP000823399"/>
    </source>
</evidence>
<keyword evidence="1" id="KW-1133">Transmembrane helix</keyword>
<keyword evidence="1" id="KW-0812">Transmembrane</keyword>
<name>A0A9P7K000_9AGAM</name>
<gene>
    <name evidence="2" type="ORF">F5147DRAFT_757315</name>
</gene>
<dbReference type="Proteomes" id="UP000823399">
    <property type="component" value="Unassembled WGS sequence"/>
</dbReference>
<dbReference type="RefSeq" id="XP_041299006.1">
    <property type="nucleotide sequence ID" value="XM_041440372.1"/>
</dbReference>
<reference evidence="2" key="1">
    <citation type="journal article" date="2020" name="New Phytol.">
        <title>Comparative genomics reveals dynamic genome evolution in host specialist ectomycorrhizal fungi.</title>
        <authorList>
            <person name="Lofgren L.A."/>
            <person name="Nguyen N.H."/>
            <person name="Vilgalys R."/>
            <person name="Ruytinx J."/>
            <person name="Liao H.L."/>
            <person name="Branco S."/>
            <person name="Kuo A."/>
            <person name="LaButti K."/>
            <person name="Lipzen A."/>
            <person name="Andreopoulos W."/>
            <person name="Pangilinan J."/>
            <person name="Riley R."/>
            <person name="Hundley H."/>
            <person name="Na H."/>
            <person name="Barry K."/>
            <person name="Grigoriev I.V."/>
            <person name="Stajich J.E."/>
            <person name="Kennedy P.G."/>
        </authorList>
    </citation>
    <scope>NUCLEOTIDE SEQUENCE</scope>
    <source>
        <strain evidence="2">FC423</strain>
    </source>
</reference>